<gene>
    <name evidence="1" type="ORF">CIPAW_05G213000</name>
</gene>
<evidence type="ECO:0000313" key="1">
    <source>
        <dbReference type="EMBL" id="KAG6655396.1"/>
    </source>
</evidence>
<accession>A0A8T1QLK8</accession>
<evidence type="ECO:0000313" key="2">
    <source>
        <dbReference type="Proteomes" id="UP000811609"/>
    </source>
</evidence>
<dbReference type="Proteomes" id="UP000811609">
    <property type="component" value="Chromosome 5"/>
</dbReference>
<reference evidence="1" key="1">
    <citation type="submission" date="2020-12" db="EMBL/GenBank/DDBJ databases">
        <title>WGS assembly of Carya illinoinensis cv. Pawnee.</title>
        <authorList>
            <person name="Platts A."/>
            <person name="Shu S."/>
            <person name="Wright S."/>
            <person name="Barry K."/>
            <person name="Edger P."/>
            <person name="Pires J.C."/>
            <person name="Schmutz J."/>
        </authorList>
    </citation>
    <scope>NUCLEOTIDE SEQUENCE</scope>
    <source>
        <tissue evidence="1">Leaf</tissue>
    </source>
</reference>
<organism evidence="1 2">
    <name type="scientific">Carya illinoinensis</name>
    <name type="common">Pecan</name>
    <dbReference type="NCBI Taxonomy" id="32201"/>
    <lineage>
        <taxon>Eukaryota</taxon>
        <taxon>Viridiplantae</taxon>
        <taxon>Streptophyta</taxon>
        <taxon>Embryophyta</taxon>
        <taxon>Tracheophyta</taxon>
        <taxon>Spermatophyta</taxon>
        <taxon>Magnoliopsida</taxon>
        <taxon>eudicotyledons</taxon>
        <taxon>Gunneridae</taxon>
        <taxon>Pentapetalae</taxon>
        <taxon>rosids</taxon>
        <taxon>fabids</taxon>
        <taxon>Fagales</taxon>
        <taxon>Juglandaceae</taxon>
        <taxon>Carya</taxon>
    </lineage>
</organism>
<name>A0A8T1QLK8_CARIL</name>
<proteinExistence type="predicted"/>
<comment type="caution">
    <text evidence="1">The sequence shown here is derived from an EMBL/GenBank/DDBJ whole genome shotgun (WGS) entry which is preliminary data.</text>
</comment>
<dbReference type="EMBL" id="CM031813">
    <property type="protein sequence ID" value="KAG6655396.1"/>
    <property type="molecule type" value="Genomic_DNA"/>
</dbReference>
<dbReference type="AlphaFoldDB" id="A0A8T1QLK8"/>
<keyword evidence="2" id="KW-1185">Reference proteome</keyword>
<protein>
    <submittedName>
        <fullName evidence="1">Uncharacterized protein</fullName>
    </submittedName>
</protein>
<sequence>MKTKTSTINFLSHIAKIIFEGLWERTRSINQQALPKGSVQLKKGNPCMQPGKHPPCNLRNVFRTETFLLPSGINFPRYIFWRTSIDHSNIILFIYSISFCRK</sequence>